<dbReference type="PANTHER" id="PTHR47055">
    <property type="entry name" value="DDE_TNP_1_7 DOMAIN-CONTAINING PROTEIN"/>
    <property type="match status" value="1"/>
</dbReference>
<evidence type="ECO:0000313" key="3">
    <source>
        <dbReference type="EMBL" id="JAS97509.1"/>
    </source>
</evidence>
<protein>
    <recommendedName>
        <fullName evidence="2">PiggyBac transposable element-derived protein domain-containing protein</fullName>
    </recommendedName>
</protein>
<dbReference type="AlphaFoldDB" id="A0A1B6JEF3"/>
<feature type="domain" description="PiggyBac transposable element-derived protein" evidence="2">
    <location>
        <begin position="113"/>
        <end position="471"/>
    </location>
</feature>
<proteinExistence type="predicted"/>
<dbReference type="Pfam" id="PF13843">
    <property type="entry name" value="DDE_Tnp_1_7"/>
    <property type="match status" value="1"/>
</dbReference>
<dbReference type="GO" id="GO:0043565">
    <property type="term" value="F:sequence-specific DNA binding"/>
    <property type="evidence" value="ECO:0007669"/>
    <property type="project" value="TreeGrafter"/>
</dbReference>
<dbReference type="InterPro" id="IPR052638">
    <property type="entry name" value="PiggyBac_TE-derived"/>
</dbReference>
<feature type="region of interest" description="Disordered" evidence="1">
    <location>
        <begin position="1"/>
        <end position="21"/>
    </location>
</feature>
<sequence length="571" mass="66025">MTDEDSGEEDNVEIDNVPPSQVNAPALLEVVNIPFDEQKSNICENENTEELSKTVSIEQKTHKRKNRDLLLSTRSTQLSEKKKKSFNWKINSDLETILEDWPLMLTVPNIEKTPLEYFELFFDEDVINMIVTYTNQYAAKRNRLGDCSESEMKSFLCVLLLSGYNTVSRREMYWEQSSDCHNPLVVEALSRDRFRFIMQNLHVCNNDELDHKDRFAKIRPLLVKINQRCKSFMPHHQNHSIDESMVPYFGRHGTKQFIRGKPIRYGFKFWCGGPSNGYLVWLEPYQGSGTLPPQYANYGLGYGVVMTYADTLEKMPYTFYFDNFFTSFQLLSDLKQRGINATGTIRSNRFGKGCPISESKTVKKKPRGSMEYASDHDSGLLLVSWNDNSVVNIATNSDTVHPLRHVQRYSQERKEKISVPQPKLIHNYNTSMGGIDRADQNISLYRVSIRGKKWYFPLIAHLLDVSVQNAWQLHRQDGGKLDQLAFRRRIVLAVLEGNKRVVSGRGRPSTSSKIDSRYDRIDHIVSDIENDPRTGKKKQLHCRLCHKKATTKCMKCEVPLHVTCFLHYHTK</sequence>
<reference evidence="3" key="1">
    <citation type="submission" date="2015-11" db="EMBL/GenBank/DDBJ databases">
        <title>De novo transcriptome assembly of four potential Pierce s Disease insect vectors from Arizona vineyards.</title>
        <authorList>
            <person name="Tassone E.E."/>
        </authorList>
    </citation>
    <scope>NUCLEOTIDE SEQUENCE</scope>
</reference>
<organism evidence="3">
    <name type="scientific">Homalodisca liturata</name>
    <dbReference type="NCBI Taxonomy" id="320908"/>
    <lineage>
        <taxon>Eukaryota</taxon>
        <taxon>Metazoa</taxon>
        <taxon>Ecdysozoa</taxon>
        <taxon>Arthropoda</taxon>
        <taxon>Hexapoda</taxon>
        <taxon>Insecta</taxon>
        <taxon>Pterygota</taxon>
        <taxon>Neoptera</taxon>
        <taxon>Paraneoptera</taxon>
        <taxon>Hemiptera</taxon>
        <taxon>Auchenorrhyncha</taxon>
        <taxon>Membracoidea</taxon>
        <taxon>Cicadellidae</taxon>
        <taxon>Cicadellinae</taxon>
        <taxon>Proconiini</taxon>
        <taxon>Homalodisca</taxon>
    </lineage>
</organism>
<evidence type="ECO:0000256" key="1">
    <source>
        <dbReference type="SAM" id="MobiDB-lite"/>
    </source>
</evidence>
<feature type="compositionally biased region" description="Acidic residues" evidence="1">
    <location>
        <begin position="1"/>
        <end position="13"/>
    </location>
</feature>
<dbReference type="EMBL" id="GECU01010197">
    <property type="protein sequence ID" value="JAS97509.1"/>
    <property type="molecule type" value="Transcribed_RNA"/>
</dbReference>
<evidence type="ECO:0000259" key="2">
    <source>
        <dbReference type="Pfam" id="PF13843"/>
    </source>
</evidence>
<dbReference type="PANTHER" id="PTHR47055:SF3">
    <property type="entry name" value="PHORBOL-ESTER_DAG-TYPE DOMAIN-CONTAINING PROTEIN"/>
    <property type="match status" value="1"/>
</dbReference>
<dbReference type="InterPro" id="IPR029526">
    <property type="entry name" value="PGBD"/>
</dbReference>
<accession>A0A1B6JEF3</accession>
<name>A0A1B6JEF3_9HEMI</name>
<gene>
    <name evidence="3" type="ORF">g.7803</name>
</gene>